<dbReference type="EMBL" id="JACSDZ010000004">
    <property type="protein sequence ID" value="KAF7405776.1"/>
    <property type="molecule type" value="Genomic_DNA"/>
</dbReference>
<feature type="transmembrane region" description="Helical" evidence="1">
    <location>
        <begin position="43"/>
        <end position="64"/>
    </location>
</feature>
<proteinExistence type="predicted"/>
<feature type="transmembrane region" description="Helical" evidence="1">
    <location>
        <begin position="12"/>
        <end position="31"/>
    </location>
</feature>
<gene>
    <name evidence="2" type="ORF">HZH68_005145</name>
</gene>
<keyword evidence="1" id="KW-0472">Membrane</keyword>
<accession>A0A834KH56</accession>
<evidence type="ECO:0000313" key="2">
    <source>
        <dbReference type="EMBL" id="KAF7405776.1"/>
    </source>
</evidence>
<reference evidence="2" key="1">
    <citation type="journal article" date="2020" name="G3 (Bethesda)">
        <title>High-Quality Assemblies for Three Invasive Social Wasps from the &lt;i&gt;Vespula&lt;/i&gt; Genus.</title>
        <authorList>
            <person name="Harrop T.W.R."/>
            <person name="Guhlin J."/>
            <person name="McLaughlin G.M."/>
            <person name="Permina E."/>
            <person name="Stockwell P."/>
            <person name="Gilligan J."/>
            <person name="Le Lec M.F."/>
            <person name="Gruber M.A.M."/>
            <person name="Quinn O."/>
            <person name="Lovegrove M."/>
            <person name="Duncan E.J."/>
            <person name="Remnant E.J."/>
            <person name="Van Eeckhoven J."/>
            <person name="Graham B."/>
            <person name="Knapp R.A."/>
            <person name="Langford K.W."/>
            <person name="Kronenberg Z."/>
            <person name="Press M.O."/>
            <person name="Eacker S.M."/>
            <person name="Wilson-Rankin E.E."/>
            <person name="Purcell J."/>
            <person name="Lester P.J."/>
            <person name="Dearden P.K."/>
        </authorList>
    </citation>
    <scope>NUCLEOTIDE SEQUENCE</scope>
    <source>
        <strain evidence="2">Linc-1</strain>
    </source>
</reference>
<protein>
    <recommendedName>
        <fullName evidence="4">MARVEL domain-containing protein</fullName>
    </recommendedName>
</protein>
<evidence type="ECO:0000256" key="1">
    <source>
        <dbReference type="SAM" id="Phobius"/>
    </source>
</evidence>
<sequence length="156" mass="17930">MGRSCRELWKDYHFVLKIVTFIILLVIHFFLSDVYAACYQFYVFAIGYFYTAFINMIILLYAYVWFTNTFIWECCMIIATALMLLISAFVLMYDYYEDDGVSELDRRTRSEAKSFAICVGLTIVAIVILIIDVILLIIKGGKGGRGATRGRGETTE</sequence>
<name>A0A834KH56_VESGE</name>
<feature type="transmembrane region" description="Helical" evidence="1">
    <location>
        <begin position="114"/>
        <end position="138"/>
    </location>
</feature>
<dbReference type="AlphaFoldDB" id="A0A834KH56"/>
<keyword evidence="3" id="KW-1185">Reference proteome</keyword>
<evidence type="ECO:0000313" key="3">
    <source>
        <dbReference type="Proteomes" id="UP000617340"/>
    </source>
</evidence>
<comment type="caution">
    <text evidence="2">The sequence shown here is derived from an EMBL/GenBank/DDBJ whole genome shotgun (WGS) entry which is preliminary data.</text>
</comment>
<organism evidence="2 3">
    <name type="scientific">Vespula germanica</name>
    <name type="common">German yellow jacket</name>
    <name type="synonym">Paravespula germanica</name>
    <dbReference type="NCBI Taxonomy" id="30212"/>
    <lineage>
        <taxon>Eukaryota</taxon>
        <taxon>Metazoa</taxon>
        <taxon>Ecdysozoa</taxon>
        <taxon>Arthropoda</taxon>
        <taxon>Hexapoda</taxon>
        <taxon>Insecta</taxon>
        <taxon>Pterygota</taxon>
        <taxon>Neoptera</taxon>
        <taxon>Endopterygota</taxon>
        <taxon>Hymenoptera</taxon>
        <taxon>Apocrita</taxon>
        <taxon>Aculeata</taxon>
        <taxon>Vespoidea</taxon>
        <taxon>Vespidae</taxon>
        <taxon>Vespinae</taxon>
        <taxon>Vespula</taxon>
    </lineage>
</organism>
<dbReference type="Proteomes" id="UP000617340">
    <property type="component" value="Unassembled WGS sequence"/>
</dbReference>
<keyword evidence="1" id="KW-0812">Transmembrane</keyword>
<feature type="transmembrane region" description="Helical" evidence="1">
    <location>
        <begin position="70"/>
        <end position="93"/>
    </location>
</feature>
<keyword evidence="1" id="KW-1133">Transmembrane helix</keyword>
<evidence type="ECO:0008006" key="4">
    <source>
        <dbReference type="Google" id="ProtNLM"/>
    </source>
</evidence>